<evidence type="ECO:0000256" key="2">
    <source>
        <dbReference type="PROSITE-ProRule" id="PRU00706"/>
    </source>
</evidence>
<dbReference type="PROSITE" id="PS51374">
    <property type="entry name" value="NDPK_LIKE"/>
    <property type="match status" value="1"/>
</dbReference>
<dbReference type="Proteomes" id="UP000617340">
    <property type="component" value="Unassembled WGS sequence"/>
</dbReference>
<dbReference type="GO" id="GO:1902176">
    <property type="term" value="P:negative regulation of oxidative stress-induced intrinsic apoptotic signaling pathway"/>
    <property type="evidence" value="ECO:0007669"/>
    <property type="project" value="TreeGrafter"/>
</dbReference>
<dbReference type="AlphaFoldDB" id="A0A834NV88"/>
<dbReference type="PRINTS" id="PR01243">
    <property type="entry name" value="NUCDPKINASE"/>
</dbReference>
<dbReference type="CDD" id="cd22970">
    <property type="entry name" value="DD_NDKH5-like"/>
    <property type="match status" value="1"/>
</dbReference>
<dbReference type="InterPro" id="IPR034907">
    <property type="entry name" value="NDK-like_dom"/>
</dbReference>
<evidence type="ECO:0000313" key="5">
    <source>
        <dbReference type="EMBL" id="KAF7418595.1"/>
    </source>
</evidence>
<dbReference type="InterPro" id="IPR001564">
    <property type="entry name" value="Nucleoside_diP_kinase"/>
</dbReference>
<keyword evidence="6" id="KW-1185">Reference proteome</keyword>
<comment type="similarity">
    <text evidence="1 2 3">Belongs to the NDK family.</text>
</comment>
<organism evidence="5 6">
    <name type="scientific">Vespula germanica</name>
    <name type="common">German yellow jacket</name>
    <name type="synonym">Paravespula germanica</name>
    <dbReference type="NCBI Taxonomy" id="30212"/>
    <lineage>
        <taxon>Eukaryota</taxon>
        <taxon>Metazoa</taxon>
        <taxon>Ecdysozoa</taxon>
        <taxon>Arthropoda</taxon>
        <taxon>Hexapoda</taxon>
        <taxon>Insecta</taxon>
        <taxon>Pterygota</taxon>
        <taxon>Neoptera</taxon>
        <taxon>Endopterygota</taxon>
        <taxon>Hymenoptera</taxon>
        <taxon>Apocrita</taxon>
        <taxon>Aculeata</taxon>
        <taxon>Vespoidea</taxon>
        <taxon>Vespidae</taxon>
        <taxon>Vespinae</taxon>
        <taxon>Vespula</taxon>
    </lineage>
</organism>
<evidence type="ECO:0000256" key="3">
    <source>
        <dbReference type="RuleBase" id="RU004011"/>
    </source>
</evidence>
<dbReference type="PANTHER" id="PTHR46161">
    <property type="entry name" value="NUCLEOSIDE DIPHOSPHATE KINASE"/>
    <property type="match status" value="1"/>
</dbReference>
<dbReference type="GO" id="GO:0006228">
    <property type="term" value="P:UTP biosynthetic process"/>
    <property type="evidence" value="ECO:0007669"/>
    <property type="project" value="InterPro"/>
</dbReference>
<dbReference type="InterPro" id="IPR007858">
    <property type="entry name" value="Dpy-30_motif"/>
</dbReference>
<reference evidence="5" key="1">
    <citation type="journal article" date="2020" name="G3 (Bethesda)">
        <title>High-Quality Assemblies for Three Invasive Social Wasps from the &lt;i&gt;Vespula&lt;/i&gt; Genus.</title>
        <authorList>
            <person name="Harrop T.W.R."/>
            <person name="Guhlin J."/>
            <person name="McLaughlin G.M."/>
            <person name="Permina E."/>
            <person name="Stockwell P."/>
            <person name="Gilligan J."/>
            <person name="Le Lec M.F."/>
            <person name="Gruber M.A.M."/>
            <person name="Quinn O."/>
            <person name="Lovegrove M."/>
            <person name="Duncan E.J."/>
            <person name="Remnant E.J."/>
            <person name="Van Eeckhoven J."/>
            <person name="Graham B."/>
            <person name="Knapp R.A."/>
            <person name="Langford K.W."/>
            <person name="Kronenberg Z."/>
            <person name="Press M.O."/>
            <person name="Eacker S.M."/>
            <person name="Wilson-Rankin E.E."/>
            <person name="Purcell J."/>
            <person name="Lester P.J."/>
            <person name="Dearden P.K."/>
        </authorList>
    </citation>
    <scope>NUCLEOTIDE SEQUENCE</scope>
    <source>
        <strain evidence="5">Linc-1</strain>
    </source>
</reference>
<dbReference type="Pfam" id="PF05186">
    <property type="entry name" value="Dpy-30"/>
    <property type="match status" value="1"/>
</dbReference>
<name>A0A834NV88_VESGE</name>
<dbReference type="GO" id="GO:0006241">
    <property type="term" value="P:CTP biosynthetic process"/>
    <property type="evidence" value="ECO:0007669"/>
    <property type="project" value="InterPro"/>
</dbReference>
<protein>
    <recommendedName>
        <fullName evidence="4">Nucleoside diphosphate kinase-like domain-containing protein</fullName>
    </recommendedName>
</protein>
<dbReference type="PANTHER" id="PTHR46161:SF1">
    <property type="entry name" value="NUCLEOSIDE DIPHOSPHATE KINASE HOMOLOG 5"/>
    <property type="match status" value="1"/>
</dbReference>
<dbReference type="GO" id="GO:0004550">
    <property type="term" value="F:nucleoside diphosphate kinase activity"/>
    <property type="evidence" value="ECO:0007669"/>
    <property type="project" value="InterPro"/>
</dbReference>
<sequence>MCDCSAKKNDKKEIPKTVTLFEKCRKPYRAGKNIELYSTNDGLNDKKQEIQFLQKESYDAVCCNSLQQLSLSECSSDSTRLYKFVSPRTIRYYGDEEEEEKPLPFIYKPCMTLPDEVEKEPDIEHTLAIIKPESMIYRRQIEQRIYEEGFEICQTRWLQLTPEQASDFYSDHYGQAWFAHLIAYISSTPIIVFVLAKHHAIHDWRFIMGPMKIAEARLYFPDSLRARYGIRGEDFKNAVHGSSTRENAEKEIHFFFPETVIEPLLVGQSLIEYLWETINPILTEGLTLCCKLKPADPLLWLAHWLILNNPNKPRLPEDLALIPT</sequence>
<dbReference type="EMBL" id="JACSDZ010000001">
    <property type="protein sequence ID" value="KAF7418595.1"/>
    <property type="molecule type" value="Genomic_DNA"/>
</dbReference>
<dbReference type="Gene3D" id="1.20.890.10">
    <property type="entry name" value="cAMP-dependent protein kinase regulatory subunit, dimerization-anchoring domain"/>
    <property type="match status" value="1"/>
</dbReference>
<dbReference type="GO" id="GO:0006183">
    <property type="term" value="P:GTP biosynthetic process"/>
    <property type="evidence" value="ECO:0007669"/>
    <property type="project" value="InterPro"/>
</dbReference>
<comment type="caution">
    <text evidence="2">Lacks conserved residue(s) required for the propagation of feature annotation.</text>
</comment>
<dbReference type="SMART" id="SM00562">
    <property type="entry name" value="NDK"/>
    <property type="match status" value="1"/>
</dbReference>
<comment type="caution">
    <text evidence="5">The sequence shown here is derived from an EMBL/GenBank/DDBJ whole genome shotgun (WGS) entry which is preliminary data.</text>
</comment>
<dbReference type="Gene3D" id="3.30.70.141">
    <property type="entry name" value="Nucleoside diphosphate kinase-like domain"/>
    <property type="match status" value="1"/>
</dbReference>
<evidence type="ECO:0000256" key="1">
    <source>
        <dbReference type="ARBA" id="ARBA00008142"/>
    </source>
</evidence>
<accession>A0A834NV88</accession>
<feature type="domain" description="Nucleoside diphosphate kinase-like" evidence="4">
    <location>
        <begin position="123"/>
        <end position="263"/>
    </location>
</feature>
<dbReference type="Pfam" id="PF00334">
    <property type="entry name" value="NDK"/>
    <property type="match status" value="1"/>
</dbReference>
<dbReference type="SUPFAM" id="SSF54919">
    <property type="entry name" value="Nucleoside diphosphate kinase, NDK"/>
    <property type="match status" value="1"/>
</dbReference>
<proteinExistence type="inferred from homology"/>
<evidence type="ECO:0000313" key="6">
    <source>
        <dbReference type="Proteomes" id="UP000617340"/>
    </source>
</evidence>
<evidence type="ECO:0000259" key="4">
    <source>
        <dbReference type="SMART" id="SM00562"/>
    </source>
</evidence>
<dbReference type="GO" id="GO:0003341">
    <property type="term" value="P:cilium movement"/>
    <property type="evidence" value="ECO:0007669"/>
    <property type="project" value="TreeGrafter"/>
</dbReference>
<dbReference type="GO" id="GO:0005929">
    <property type="term" value="C:cilium"/>
    <property type="evidence" value="ECO:0007669"/>
    <property type="project" value="TreeGrafter"/>
</dbReference>
<gene>
    <name evidence="5" type="ORF">HZH68_001248</name>
</gene>
<dbReference type="InterPro" id="IPR036850">
    <property type="entry name" value="NDK-like_dom_sf"/>
</dbReference>